<dbReference type="NCBIfam" id="TIGR02595">
    <property type="entry name" value="PEP_CTERM"/>
    <property type="match status" value="1"/>
</dbReference>
<feature type="chain" id="PRO_5045379520" evidence="1">
    <location>
        <begin position="22"/>
        <end position="224"/>
    </location>
</feature>
<proteinExistence type="predicted"/>
<evidence type="ECO:0000256" key="1">
    <source>
        <dbReference type="SAM" id="SignalP"/>
    </source>
</evidence>
<dbReference type="InterPro" id="IPR013424">
    <property type="entry name" value="Ice-binding_C"/>
</dbReference>
<reference evidence="4" key="1">
    <citation type="journal article" date="2019" name="Int. J. Syst. Evol. Microbiol.">
        <title>The Global Catalogue of Microorganisms (GCM) 10K type strain sequencing project: providing services to taxonomists for standard genome sequencing and annotation.</title>
        <authorList>
            <consortium name="The Broad Institute Genomics Platform"/>
            <consortium name="The Broad Institute Genome Sequencing Center for Infectious Disease"/>
            <person name="Wu L."/>
            <person name="Ma J."/>
        </authorList>
    </citation>
    <scope>NUCLEOTIDE SEQUENCE [LARGE SCALE GENOMIC DNA]</scope>
    <source>
        <strain evidence="4">Q85</strain>
    </source>
</reference>
<name>A0ABW4NDR8_9SPHN</name>
<dbReference type="EMBL" id="JBHUFC010000003">
    <property type="protein sequence ID" value="MFD1788149.1"/>
    <property type="molecule type" value="Genomic_DNA"/>
</dbReference>
<keyword evidence="1" id="KW-0732">Signal</keyword>
<sequence>MIKFAAISALALLASTPVAQAASIVSGNTVSLDRTNALTWTTSFAGTDGAAAVLTFNYTGANAAGTAWNFTYSVDNTSVSPSLAARLGVFGFDTSGTPASVVVGANNSFGASAGGNFNGLGNRDVCFFTGSNCNGSGNSGVTVSDMPVSGAFTLNYATGQTNLTVDNFAARWQAAGANNNLSLSATGTITSAVPEPATWAMMMLGFGVVGYGMRRRTAVRFATA</sequence>
<accession>A0ABW4NDR8</accession>
<feature type="signal peptide" evidence="1">
    <location>
        <begin position="1"/>
        <end position="21"/>
    </location>
</feature>
<dbReference type="Proteomes" id="UP001597283">
    <property type="component" value="Unassembled WGS sequence"/>
</dbReference>
<protein>
    <submittedName>
        <fullName evidence="3">Cistern family PEP-CTERM protein</fullName>
    </submittedName>
</protein>
<evidence type="ECO:0000259" key="2">
    <source>
        <dbReference type="Pfam" id="PF07589"/>
    </source>
</evidence>
<gene>
    <name evidence="3" type="ORF">ACFSC3_11250</name>
</gene>
<dbReference type="RefSeq" id="WP_380940517.1">
    <property type="nucleotide sequence ID" value="NZ_JBHUFC010000003.1"/>
</dbReference>
<dbReference type="Pfam" id="PF07589">
    <property type="entry name" value="PEP-CTERM"/>
    <property type="match status" value="1"/>
</dbReference>
<feature type="domain" description="Ice-binding protein C-terminal" evidence="2">
    <location>
        <begin position="192"/>
        <end position="216"/>
    </location>
</feature>
<comment type="caution">
    <text evidence="3">The sequence shown here is derived from an EMBL/GenBank/DDBJ whole genome shotgun (WGS) entry which is preliminary data.</text>
</comment>
<evidence type="ECO:0000313" key="3">
    <source>
        <dbReference type="EMBL" id="MFD1788149.1"/>
    </source>
</evidence>
<organism evidence="3 4">
    <name type="scientific">Sphingomonas floccifaciens</name>
    <dbReference type="NCBI Taxonomy" id="1844115"/>
    <lineage>
        <taxon>Bacteria</taxon>
        <taxon>Pseudomonadati</taxon>
        <taxon>Pseudomonadota</taxon>
        <taxon>Alphaproteobacteria</taxon>
        <taxon>Sphingomonadales</taxon>
        <taxon>Sphingomonadaceae</taxon>
        <taxon>Sphingomonas</taxon>
    </lineage>
</organism>
<evidence type="ECO:0000313" key="4">
    <source>
        <dbReference type="Proteomes" id="UP001597283"/>
    </source>
</evidence>
<keyword evidence="4" id="KW-1185">Reference proteome</keyword>
<dbReference type="NCBIfam" id="NF035944">
    <property type="entry name" value="PEPxxWA-CTERM"/>
    <property type="match status" value="1"/>
</dbReference>
<dbReference type="NCBIfam" id="NF033947">
    <property type="entry name" value="PEP-cistern"/>
    <property type="match status" value="1"/>
</dbReference>